<dbReference type="AlphaFoldDB" id="A0A6V7CQC2"/>
<feature type="transmembrane region" description="Helical" evidence="1">
    <location>
        <begin position="429"/>
        <end position="447"/>
    </location>
</feature>
<evidence type="ECO:0000256" key="1">
    <source>
        <dbReference type="SAM" id="Phobius"/>
    </source>
</evidence>
<gene>
    <name evidence="2" type="ORF">CFBP8129_15970</name>
</gene>
<dbReference type="RefSeq" id="WP_006450571.1">
    <property type="nucleotide sequence ID" value="NZ_CP018728.1"/>
</dbReference>
<proteinExistence type="predicted"/>
<feature type="transmembrane region" description="Helical" evidence="1">
    <location>
        <begin position="216"/>
        <end position="236"/>
    </location>
</feature>
<dbReference type="EMBL" id="LR828253">
    <property type="protein sequence ID" value="CAD0320759.1"/>
    <property type="molecule type" value="Genomic_DNA"/>
</dbReference>
<feature type="transmembrane region" description="Helical" evidence="1">
    <location>
        <begin position="126"/>
        <end position="146"/>
    </location>
</feature>
<evidence type="ECO:0008006" key="3">
    <source>
        <dbReference type="Google" id="ProtNLM"/>
    </source>
</evidence>
<sequence>MHIPRAMRFIATRQGQATYHDSKSLSLLAAAFIFFASQLITNATIFQGDAGAYWAISSAIVDGNFPQTIRGYFYPLLLTPFRFIFNHSESLGLLSLKIGQAIGYGYLLSILLPDFYQAILGARTSTFRRIVPSLLVALIFPGLIAYPLSDAPSFGLMATALHLSLKAIRSHSLILLLAAGLLAYFAYNTRTIYMFSFIALISIVFIFSAKNISHKAIAVACFLLGSAVGAIPQMAINHHYHGTASPLVVTDKDGKSLFVRQLTWGMVVDKYETYIDPGTHQATPVFYANDEGASILQNEGGFTENQSFPRIFKMMSEHPIAFVKIYIRHVALALDARDGDVYTNLPSSEKSTHSLFFLIIACLGLTRLAASLLAQDKNRKTAENLLYLSVLALPCIAVIPGAIETRFFLPIYCISYCALAFESIKHKKVVGQLICAAILVTCIFCFAETSMQSPNYTRPESYLASPSKPT</sequence>
<feature type="transmembrane region" description="Helical" evidence="1">
    <location>
        <begin position="192"/>
        <end position="209"/>
    </location>
</feature>
<protein>
    <recommendedName>
        <fullName evidence="3">Glycosyltransferase RgtA/B/C/D-like domain-containing protein</fullName>
    </recommendedName>
</protein>
<feature type="transmembrane region" description="Helical" evidence="1">
    <location>
        <begin position="385"/>
        <end position="403"/>
    </location>
</feature>
<keyword evidence="1" id="KW-0812">Transmembrane</keyword>
<feature type="transmembrane region" description="Helical" evidence="1">
    <location>
        <begin position="167"/>
        <end position="186"/>
    </location>
</feature>
<accession>A0A6V7CQC2</accession>
<evidence type="ECO:0000313" key="2">
    <source>
        <dbReference type="EMBL" id="CAD0320759.1"/>
    </source>
</evidence>
<feature type="transmembrane region" description="Helical" evidence="1">
    <location>
        <begin position="355"/>
        <end position="373"/>
    </location>
</feature>
<keyword evidence="1" id="KW-1133">Transmembrane helix</keyword>
<dbReference type="EMBL" id="LR828253">
    <property type="protein sequence ID" value="CAD0320750.1"/>
    <property type="molecule type" value="Genomic_DNA"/>
</dbReference>
<name>A0A6V7CQC2_9XANT</name>
<feature type="transmembrane region" description="Helical" evidence="1">
    <location>
        <begin position="101"/>
        <end position="120"/>
    </location>
</feature>
<keyword evidence="1" id="KW-0472">Membrane</keyword>
<organism evidence="2">
    <name type="scientific">Xanthomonas hortorum pv. gardneri</name>
    <dbReference type="NCBI Taxonomy" id="2754056"/>
    <lineage>
        <taxon>Bacteria</taxon>
        <taxon>Pseudomonadati</taxon>
        <taxon>Pseudomonadota</taxon>
        <taxon>Gammaproteobacteria</taxon>
        <taxon>Lysobacterales</taxon>
        <taxon>Lysobacteraceae</taxon>
        <taxon>Xanthomonas</taxon>
    </lineage>
</organism>
<reference evidence="2" key="1">
    <citation type="submission" date="2020-07" db="EMBL/GenBank/DDBJ databases">
        <authorList>
            <person name="Pothier F. J."/>
        </authorList>
    </citation>
    <scope>NUCLEOTIDE SEQUENCE</scope>
    <source>
        <strain evidence="2">CFBP 8129</strain>
    </source>
</reference>
<feature type="transmembrane region" description="Helical" evidence="1">
    <location>
        <begin position="72"/>
        <end position="94"/>
    </location>
</feature>